<name>A0ABS2GU95_9BURK</name>
<reference evidence="5 6" key="1">
    <citation type="journal article" date="2021" name="Sci. Rep.">
        <title>The distribution of antibiotic resistance genes in chicken gut microbiota commensals.</title>
        <authorList>
            <person name="Juricova H."/>
            <person name="Matiasovicova J."/>
            <person name="Kubasova T."/>
            <person name="Cejkova D."/>
            <person name="Rychlik I."/>
        </authorList>
    </citation>
    <scope>NUCLEOTIDE SEQUENCE [LARGE SCALE GENOMIC DNA]</scope>
    <source>
        <strain evidence="5 6">An562</strain>
    </source>
</reference>
<dbReference type="Pfam" id="PF01420">
    <property type="entry name" value="Methylase_S"/>
    <property type="match status" value="1"/>
</dbReference>
<keyword evidence="5" id="KW-0255">Endonuclease</keyword>
<dbReference type="InterPro" id="IPR044946">
    <property type="entry name" value="Restrct_endonuc_typeI_TRD_sf"/>
</dbReference>
<keyword evidence="6" id="KW-1185">Reference proteome</keyword>
<feature type="domain" description="Type I restriction modification DNA specificity" evidence="4">
    <location>
        <begin position="266"/>
        <end position="433"/>
    </location>
</feature>
<evidence type="ECO:0000256" key="3">
    <source>
        <dbReference type="ARBA" id="ARBA00023125"/>
    </source>
</evidence>
<dbReference type="Gene3D" id="3.90.220.20">
    <property type="entry name" value="DNA methylase specificity domains"/>
    <property type="match status" value="2"/>
</dbReference>
<keyword evidence="5" id="KW-0378">Hydrolase</keyword>
<keyword evidence="2" id="KW-0680">Restriction system</keyword>
<evidence type="ECO:0000256" key="2">
    <source>
        <dbReference type="ARBA" id="ARBA00022747"/>
    </source>
</evidence>
<evidence type="ECO:0000313" key="5">
    <source>
        <dbReference type="EMBL" id="MBM6929430.1"/>
    </source>
</evidence>
<protein>
    <submittedName>
        <fullName evidence="5">Restriction endonuclease subunit S</fullName>
    </submittedName>
</protein>
<dbReference type="SUPFAM" id="SSF116734">
    <property type="entry name" value="DNA methylase specificity domain"/>
    <property type="match status" value="2"/>
</dbReference>
<keyword evidence="3" id="KW-0238">DNA-binding</keyword>
<evidence type="ECO:0000256" key="1">
    <source>
        <dbReference type="ARBA" id="ARBA00010923"/>
    </source>
</evidence>
<gene>
    <name evidence="5" type="ORF">H5985_09170</name>
</gene>
<dbReference type="Proteomes" id="UP000777002">
    <property type="component" value="Unassembled WGS sequence"/>
</dbReference>
<comment type="similarity">
    <text evidence="1">Belongs to the type-I restriction system S methylase family.</text>
</comment>
<dbReference type="EMBL" id="JACJKX010000031">
    <property type="protein sequence ID" value="MBM6929430.1"/>
    <property type="molecule type" value="Genomic_DNA"/>
</dbReference>
<dbReference type="PANTHER" id="PTHR43140">
    <property type="entry name" value="TYPE-1 RESTRICTION ENZYME ECOKI SPECIFICITY PROTEIN"/>
    <property type="match status" value="1"/>
</dbReference>
<accession>A0ABS2GU95</accession>
<dbReference type="InterPro" id="IPR000055">
    <property type="entry name" value="Restrct_endonuc_typeI_TRD"/>
</dbReference>
<organism evidence="5 6">
    <name type="scientific">Parasutterella secunda</name>
    <dbReference type="NCBI Taxonomy" id="626947"/>
    <lineage>
        <taxon>Bacteria</taxon>
        <taxon>Pseudomonadati</taxon>
        <taxon>Pseudomonadota</taxon>
        <taxon>Betaproteobacteria</taxon>
        <taxon>Burkholderiales</taxon>
        <taxon>Sutterellaceae</taxon>
        <taxon>Parasutterella</taxon>
    </lineage>
</organism>
<sequence length="438" mass="50207">MIDFQALRNKILDKAIRGELVPQLESEPEVNQIGESPEEPPFDIPNKWKWIQVKALEAKRKTVCPISLNNDKVELWSIPAYDEGRAQIVSPSAIGSSKKIVSIGDVLLAKIVPHIKRSWVVTENRPEAPLIKLASTEWLIYQSDLFIPDFLVLLFKSPYFRNKMMKTISGMGSLKRTNPKALSQVWLPLPPKEEQYRILSRVERLWIEIDQMESAYKELLEISNQLRKKILRKAIEGKLVPQLESEPKVELRNEKESFNIPFEIPTKWKWTTLEQICLQITDGEHKTPKYQKDGVPFLSVKDISSKKLNFSDTKFVSLEDFDVIKKRCHPQKGDILLSKVGSTGIPAIVDTDKDFALFVSVALLKLNKLLVLDKFLWYLLQSPLVQKQAKENTRGIGNKNWVLKAIKATIVPLPPIPEQRRIVDQLEKIFSSINSLSK</sequence>
<proteinExistence type="inferred from homology"/>
<keyword evidence="5" id="KW-0540">Nuclease</keyword>
<comment type="caution">
    <text evidence="5">The sequence shown here is derived from an EMBL/GenBank/DDBJ whole genome shotgun (WGS) entry which is preliminary data.</text>
</comment>
<dbReference type="GO" id="GO:0004519">
    <property type="term" value="F:endonuclease activity"/>
    <property type="evidence" value="ECO:0007669"/>
    <property type="project" value="UniProtKB-KW"/>
</dbReference>
<dbReference type="PANTHER" id="PTHR43140:SF1">
    <property type="entry name" value="TYPE I RESTRICTION ENZYME ECOKI SPECIFICITY SUBUNIT"/>
    <property type="match status" value="1"/>
</dbReference>
<dbReference type="RefSeq" id="WP_205051011.1">
    <property type="nucleotide sequence ID" value="NZ_JACJKX010000031.1"/>
</dbReference>
<dbReference type="CDD" id="cd17246">
    <property type="entry name" value="RMtype1_S_SonII-TRD2-CR2_like"/>
    <property type="match status" value="1"/>
</dbReference>
<evidence type="ECO:0000313" key="6">
    <source>
        <dbReference type="Proteomes" id="UP000777002"/>
    </source>
</evidence>
<evidence type="ECO:0000259" key="4">
    <source>
        <dbReference type="Pfam" id="PF01420"/>
    </source>
</evidence>
<dbReference type="InterPro" id="IPR051212">
    <property type="entry name" value="Type-I_RE_S_subunit"/>
</dbReference>